<organism evidence="12 13">
    <name type="scientific">Fasciola hepatica</name>
    <name type="common">Liver fluke</name>
    <dbReference type="NCBI Taxonomy" id="6192"/>
    <lineage>
        <taxon>Eukaryota</taxon>
        <taxon>Metazoa</taxon>
        <taxon>Spiralia</taxon>
        <taxon>Lophotrochozoa</taxon>
        <taxon>Platyhelminthes</taxon>
        <taxon>Trematoda</taxon>
        <taxon>Digenea</taxon>
        <taxon>Plagiorchiida</taxon>
        <taxon>Echinostomata</taxon>
        <taxon>Echinostomatoidea</taxon>
        <taxon>Fasciolidae</taxon>
        <taxon>Fasciola</taxon>
    </lineage>
</organism>
<dbReference type="GO" id="GO:0060271">
    <property type="term" value="P:cilium assembly"/>
    <property type="evidence" value="ECO:0007669"/>
    <property type="project" value="TreeGrafter"/>
</dbReference>
<dbReference type="SMART" id="SM00320">
    <property type="entry name" value="WD40"/>
    <property type="match status" value="5"/>
</dbReference>
<evidence type="ECO:0000256" key="3">
    <source>
        <dbReference type="ARBA" id="ARBA00022574"/>
    </source>
</evidence>
<feature type="coiled-coil region" evidence="10">
    <location>
        <begin position="1700"/>
        <end position="1742"/>
    </location>
</feature>
<keyword evidence="13" id="KW-1185">Reference proteome</keyword>
<feature type="compositionally biased region" description="Polar residues" evidence="11">
    <location>
        <begin position="197"/>
        <end position="206"/>
    </location>
</feature>
<dbReference type="PANTHER" id="PTHR14885:SF1">
    <property type="entry name" value="CILIA- AND FLAGELLA-ASSOCIATED PROTEIN 43"/>
    <property type="match status" value="1"/>
</dbReference>
<feature type="region of interest" description="Disordered" evidence="11">
    <location>
        <begin position="835"/>
        <end position="855"/>
    </location>
</feature>
<keyword evidence="4" id="KW-0677">Repeat</keyword>
<dbReference type="InterPro" id="IPR015943">
    <property type="entry name" value="WD40/YVTN_repeat-like_dom_sf"/>
</dbReference>
<sequence>MTFRWAQGAKCYQFGFIDNHVLCIRSGPSLRFHDLSNNGLQYMRLPTNHVTSLFMHPLEPYVAVSEMQCVNPKIYIYKYPEMTETVLKGSGKLEIRQAVFSNTSYLATVSGTPDFLLSLWNFKNNTLMCQSHLNGALLTTFSFCPTNWRILTGTDERCLHIWQIELCKDITLVHCRSIALPSQSAPIGLKESDGVASPSQEQTQEPTRFDPFLPENATSGVPEEKKMEFADYTDQTERVLCISHTWYNNELLFLGCRYGQLLLVDPISAVIRILMNPLSYQTYSIGSESMDSKYEGSTSFAVYQHSSKSKSSDNPTTPTYYGNESFTVPFGCFAHLIFTKHGIFCAGKDGFLRLITFTTMKQTKPTLENGNGQSVHVNPMLHRLQFNSCHKVFSFTNPFEVNDNVCSLRVTGLAVSTSYGRLAISSLTGQFAILDLFGNTLNSEQSLTAEHKFLTSGDSFVGLGLLGPDKKQYVATARRNGLMNIWAVHSGELIGSIAIGERCYSVAASPLYPVVAMGLKSGVLLILDCTKPDAIRIVRSLKLFRNPVTRIRFDHTGELLLAVADDEKAIAVSGHATDQFDPIGHIDISGKVIDLSLLRAKDNSRTFVVLATGGSIETGSTNIWFFEFKPSILRDPAQAFVNSCRGLRDDAIRLMQLQLDSPAATACLWPTWNTDPDAPPFLFTTDLDAKKLFIYVLPKELTHKDFGQGQQGSSCLTPLTTCKVLRGVRPVHFTRVEGLDFLKVCYGDGCFELIHITEKETNVKCITALHEYDRTGIMGAEFCGDLKNLISCGNDGLLSLTELSLEKDDTIKVDGYLSALTRITSEQTEALGRLPTYTPRESSSPVEKPSARVGQSGHNSFRPLFFRSSTVMALVDHTIDLSGISEYSDEPLEAGPILSDPRRPTWTEECELKAQETENQVYTEVQEKLKSDLFEISQLINAMVEENEELTPMQRIGRQEFELDTDEQAAIIEETEQALQQVRFDIEMTDLANQFTWTVIKRGCWDEMQVKGRSLRAFNSNLEVSNFPLKPRGQLEMLQLNAVRTRRRIQLQIEDEVELIARASQFKDNARALQHEEVDDEEEQIADVNRVMDGSIALDYGGSSEYLYGQMELYTREEKIYQAVLVQDNIFRIKEAFNKMFDDVYEKKETGLGRISSRLARVRKILIDLQQPSSARVIFDPHFSPEEQPEQLLTVHDAEITVEKYLSPAQLAELEAKKGAEEERKRREKLDNWRERGLEEMMGGVLEVRKEDELKKDVPKPAFLLTGKPLGHWTEDDKRLYAEYERKVKELNEEREKYRKFLESDVKKMYAQIDEEKAKFDEQLLNLFQHWISVQVAVLHEELKVWRLKWMLLIEEELFVREHELTRLIDRAEWDMEEMKKTLEAAQKALEDEQQRYEIQCAEDRLLEKNFRKDFSDVHGPLYDYIAKVFRRRPRRAAAPGSATNTMDADTSDRMRSHDQPGSTIFNPYVEKPTTRRVPTDQKAIVDEYIKELDNDPAHESQPGMDHTVWDRLCKYRRRKIEKEMEIKATALHLAEMNAFVQKREQELNQLANKRDSIRAELDNLLKDYHRNQTDLELQLLVKQGQVEIEVSENAMVHDFSDALLIDRERVEALNKHIITLGESKVAHMIKNKEFKKRFYHLEWELRQMLMQYEDLQAKQADIRKFKITREIQKYLECSDYDAVINSQILTIEQTINLQRSSHEKSMEKKRKRLRRYEIKKAQKLETENKNADIQLKELNVSLHETKFIHDQSQCMELQGTRRVSRSKLLLQQQRLMHLAREQAHELDVLRSEAARIQQEMSSSSQFFGTK</sequence>
<feature type="coiled-coil region" evidence="10">
    <location>
        <begin position="1274"/>
        <end position="1319"/>
    </location>
</feature>
<evidence type="ECO:0000256" key="4">
    <source>
        <dbReference type="ARBA" id="ARBA00022737"/>
    </source>
</evidence>
<gene>
    <name evidence="12" type="ORF">D915_000131</name>
</gene>
<dbReference type="InterPro" id="IPR001680">
    <property type="entry name" value="WD40_rpt"/>
</dbReference>
<evidence type="ECO:0000256" key="7">
    <source>
        <dbReference type="ARBA" id="ARBA00023273"/>
    </source>
</evidence>
<accession>A0A4E0RS60</accession>
<evidence type="ECO:0000256" key="11">
    <source>
        <dbReference type="SAM" id="MobiDB-lite"/>
    </source>
</evidence>
<keyword evidence="3" id="KW-0853">WD repeat</keyword>
<comment type="similarity">
    <text evidence="8">Belongs to the CFAP43 family.</text>
</comment>
<dbReference type="PANTHER" id="PTHR14885">
    <property type="entry name" value="CILIA- AND FLAGELLA-ASSOCIATED PROTEIN 43-RELATED"/>
    <property type="match status" value="1"/>
</dbReference>
<keyword evidence="7" id="KW-0966">Cell projection</keyword>
<keyword evidence="2" id="KW-0963">Cytoplasm</keyword>
<keyword evidence="6" id="KW-0206">Cytoskeleton</keyword>
<evidence type="ECO:0000256" key="2">
    <source>
        <dbReference type="ARBA" id="ARBA00022490"/>
    </source>
</evidence>
<dbReference type="SUPFAM" id="SSF50978">
    <property type="entry name" value="WD40 repeat-like"/>
    <property type="match status" value="2"/>
</dbReference>
<dbReference type="Gene3D" id="2.130.10.10">
    <property type="entry name" value="YVTN repeat-like/Quinoprotein amine dehydrogenase"/>
    <property type="match status" value="2"/>
</dbReference>
<feature type="coiled-coil region" evidence="10">
    <location>
        <begin position="1362"/>
        <end position="1403"/>
    </location>
</feature>
<feature type="coiled-coil region" evidence="10">
    <location>
        <begin position="1534"/>
        <end position="1568"/>
    </location>
</feature>
<comment type="caution">
    <text evidence="12">The sequence shown here is derived from an EMBL/GenBank/DDBJ whole genome shotgun (WGS) entry which is preliminary data.</text>
</comment>
<proteinExistence type="inferred from homology"/>
<evidence type="ECO:0000256" key="5">
    <source>
        <dbReference type="ARBA" id="ARBA00023054"/>
    </source>
</evidence>
<dbReference type="EMBL" id="JXXN02000020">
    <property type="protein sequence ID" value="THD29024.1"/>
    <property type="molecule type" value="Genomic_DNA"/>
</dbReference>
<feature type="region of interest" description="Disordered" evidence="11">
    <location>
        <begin position="1436"/>
        <end position="1469"/>
    </location>
</feature>
<evidence type="ECO:0000256" key="6">
    <source>
        <dbReference type="ARBA" id="ARBA00023212"/>
    </source>
</evidence>
<comment type="subcellular location">
    <subcellularLocation>
        <location evidence="1">Cytoplasm</location>
        <location evidence="1">Cytoskeleton</location>
        <location evidence="1">Cilium axoneme</location>
    </subcellularLocation>
</comment>
<dbReference type="Proteomes" id="UP000230066">
    <property type="component" value="Unassembled WGS sequence"/>
</dbReference>
<dbReference type="GO" id="GO:0003341">
    <property type="term" value="P:cilium movement"/>
    <property type="evidence" value="ECO:0007669"/>
    <property type="project" value="UniProtKB-ARBA"/>
</dbReference>
<evidence type="ECO:0000313" key="13">
    <source>
        <dbReference type="Proteomes" id="UP000230066"/>
    </source>
</evidence>
<reference evidence="12" key="1">
    <citation type="submission" date="2019-03" db="EMBL/GenBank/DDBJ databases">
        <title>Improved annotation for the trematode Fasciola hepatica.</title>
        <authorList>
            <person name="Choi Y.-J."/>
            <person name="Martin J."/>
            <person name="Mitreva M."/>
        </authorList>
    </citation>
    <scope>NUCLEOTIDE SEQUENCE [LARGE SCALE GENOMIC DNA]</scope>
</reference>
<keyword evidence="5 10" id="KW-0175">Coiled coil</keyword>
<dbReference type="Pfam" id="PF25828">
    <property type="entry name" value="CC_Cfap43"/>
    <property type="match status" value="1"/>
</dbReference>
<name>A0A4E0RS60_FASHE</name>
<dbReference type="GO" id="GO:0005930">
    <property type="term" value="C:axoneme"/>
    <property type="evidence" value="ECO:0007669"/>
    <property type="project" value="UniProtKB-SubCell"/>
</dbReference>
<feature type="region of interest" description="Disordered" evidence="11">
    <location>
        <begin position="189"/>
        <end position="217"/>
    </location>
</feature>
<protein>
    <recommendedName>
        <fullName evidence="9">Cilia- and flagella-associated protein 43</fullName>
    </recommendedName>
</protein>
<evidence type="ECO:0000256" key="8">
    <source>
        <dbReference type="ARBA" id="ARBA00023605"/>
    </source>
</evidence>
<evidence type="ECO:0000256" key="9">
    <source>
        <dbReference type="ARBA" id="ARBA00023662"/>
    </source>
</evidence>
<evidence type="ECO:0000256" key="10">
    <source>
        <dbReference type="SAM" id="Coils"/>
    </source>
</evidence>
<dbReference type="InterPro" id="IPR036322">
    <property type="entry name" value="WD40_repeat_dom_sf"/>
</dbReference>
<evidence type="ECO:0000256" key="1">
    <source>
        <dbReference type="ARBA" id="ARBA00004430"/>
    </source>
</evidence>
<evidence type="ECO:0000313" key="12">
    <source>
        <dbReference type="EMBL" id="THD29024.1"/>
    </source>
</evidence>